<protein>
    <submittedName>
        <fullName evidence="1">Uncharacterized protein</fullName>
    </submittedName>
</protein>
<keyword evidence="2" id="KW-1185">Reference proteome</keyword>
<sequence>MERKHCRATSGTSNAADQRFTDLLIKKGKGTLKMNSNSKLAVTKNVAFKKSSKGFLNMANVAGTELQNVSLTSKTHMEVWKGISIADLTV</sequence>
<evidence type="ECO:0000313" key="1">
    <source>
        <dbReference type="EMBL" id="KAL3582804.1"/>
    </source>
</evidence>
<dbReference type="Proteomes" id="UP000309997">
    <property type="component" value="Unassembled WGS sequence"/>
</dbReference>
<name>A0ACC4BXB0_POPAL</name>
<dbReference type="EMBL" id="RCHU02000008">
    <property type="protein sequence ID" value="KAL3582804.1"/>
    <property type="molecule type" value="Genomic_DNA"/>
</dbReference>
<proteinExistence type="predicted"/>
<comment type="caution">
    <text evidence="1">The sequence shown here is derived from an EMBL/GenBank/DDBJ whole genome shotgun (WGS) entry which is preliminary data.</text>
</comment>
<accession>A0ACC4BXB0</accession>
<gene>
    <name evidence="1" type="ORF">D5086_017136</name>
</gene>
<organism evidence="1 2">
    <name type="scientific">Populus alba</name>
    <name type="common">White poplar</name>
    <dbReference type="NCBI Taxonomy" id="43335"/>
    <lineage>
        <taxon>Eukaryota</taxon>
        <taxon>Viridiplantae</taxon>
        <taxon>Streptophyta</taxon>
        <taxon>Embryophyta</taxon>
        <taxon>Tracheophyta</taxon>
        <taxon>Spermatophyta</taxon>
        <taxon>Magnoliopsida</taxon>
        <taxon>eudicotyledons</taxon>
        <taxon>Gunneridae</taxon>
        <taxon>Pentapetalae</taxon>
        <taxon>rosids</taxon>
        <taxon>fabids</taxon>
        <taxon>Malpighiales</taxon>
        <taxon>Salicaceae</taxon>
        <taxon>Saliceae</taxon>
        <taxon>Populus</taxon>
    </lineage>
</organism>
<evidence type="ECO:0000313" key="2">
    <source>
        <dbReference type="Proteomes" id="UP000309997"/>
    </source>
</evidence>
<reference evidence="1 2" key="1">
    <citation type="journal article" date="2024" name="Plant Biotechnol. J.">
        <title>Genome and CRISPR/Cas9 system of a widespread forest tree (Populus alba) in the world.</title>
        <authorList>
            <person name="Liu Y.J."/>
            <person name="Jiang P.F."/>
            <person name="Han X.M."/>
            <person name="Li X.Y."/>
            <person name="Wang H.M."/>
            <person name="Wang Y.J."/>
            <person name="Wang X.X."/>
            <person name="Zeng Q.Y."/>
        </authorList>
    </citation>
    <scope>NUCLEOTIDE SEQUENCE [LARGE SCALE GENOMIC DNA]</scope>
    <source>
        <strain evidence="2">cv. PAL-ZL1</strain>
    </source>
</reference>